<evidence type="ECO:0000259" key="8">
    <source>
        <dbReference type="PROSITE" id="PS51192"/>
    </source>
</evidence>
<evidence type="ECO:0000313" key="11">
    <source>
        <dbReference type="RefSeq" id="XP_013404671.1"/>
    </source>
</evidence>
<dbReference type="PANTHER" id="PTHR18934:SF99">
    <property type="entry name" value="ATP-DEPENDENT RNA HELICASE DHX37-RELATED"/>
    <property type="match status" value="1"/>
</dbReference>
<name>A0A1S3J317_LINAN</name>
<comment type="similarity">
    <text evidence="1">Belongs to the DEAD box helicase family. DEAH subfamily.</text>
</comment>
<feature type="domain" description="Helicase ATP-binding" evidence="8">
    <location>
        <begin position="278"/>
        <end position="445"/>
    </location>
</feature>
<evidence type="ECO:0000256" key="1">
    <source>
        <dbReference type="ARBA" id="ARBA00008792"/>
    </source>
</evidence>
<dbReference type="InterPro" id="IPR056371">
    <property type="entry name" value="DHX37-like_C"/>
</dbReference>
<dbReference type="AlphaFoldDB" id="A0A1S3J317"/>
<feature type="compositionally biased region" description="Acidic residues" evidence="7">
    <location>
        <begin position="166"/>
        <end position="180"/>
    </location>
</feature>
<dbReference type="SUPFAM" id="SSF52540">
    <property type="entry name" value="P-loop containing nucleoside triphosphate hydrolases"/>
    <property type="match status" value="1"/>
</dbReference>
<dbReference type="InterPro" id="IPR048333">
    <property type="entry name" value="HA2_WH"/>
</dbReference>
<keyword evidence="10" id="KW-1185">Reference proteome</keyword>
<evidence type="ECO:0000256" key="6">
    <source>
        <dbReference type="ARBA" id="ARBA00022840"/>
    </source>
</evidence>
<dbReference type="KEGG" id="lak:106169661"/>
<dbReference type="Pfam" id="PF04408">
    <property type="entry name" value="WHD_HA2"/>
    <property type="match status" value="1"/>
</dbReference>
<dbReference type="GO" id="GO:0005524">
    <property type="term" value="F:ATP binding"/>
    <property type="evidence" value="ECO:0007669"/>
    <property type="project" value="UniProtKB-KW"/>
</dbReference>
<protein>
    <recommendedName>
        <fullName evidence="2">RNA helicase</fullName>
        <ecNumber evidence="2">3.6.4.13</ecNumber>
    </recommendedName>
</protein>
<evidence type="ECO:0000256" key="2">
    <source>
        <dbReference type="ARBA" id="ARBA00012552"/>
    </source>
</evidence>
<feature type="region of interest" description="Disordered" evidence="7">
    <location>
        <begin position="566"/>
        <end position="592"/>
    </location>
</feature>
<dbReference type="FunFam" id="3.40.50.300:FF:000895">
    <property type="entry name" value="probable ATP-dependent RNA helicase DHX37"/>
    <property type="match status" value="1"/>
</dbReference>
<reference evidence="11" key="1">
    <citation type="submission" date="2025-08" db="UniProtKB">
        <authorList>
            <consortium name="RefSeq"/>
        </authorList>
    </citation>
    <scope>IDENTIFICATION</scope>
    <source>
        <tissue evidence="11">Gonads</tissue>
    </source>
</reference>
<feature type="region of interest" description="Disordered" evidence="7">
    <location>
        <begin position="36"/>
        <end position="74"/>
    </location>
</feature>
<feature type="region of interest" description="Disordered" evidence="7">
    <location>
        <begin position="147"/>
        <end position="180"/>
    </location>
</feature>
<proteinExistence type="inferred from homology"/>
<dbReference type="InParanoid" id="A0A1S3J317"/>
<keyword evidence="3" id="KW-0547">Nucleotide-binding</keyword>
<dbReference type="GO" id="GO:0005730">
    <property type="term" value="C:nucleolus"/>
    <property type="evidence" value="ECO:0007669"/>
    <property type="project" value="TreeGrafter"/>
</dbReference>
<keyword evidence="6" id="KW-0067">ATP-binding</keyword>
<dbReference type="GO" id="GO:0003724">
    <property type="term" value="F:RNA helicase activity"/>
    <property type="evidence" value="ECO:0007669"/>
    <property type="project" value="UniProtKB-EC"/>
</dbReference>
<evidence type="ECO:0000259" key="9">
    <source>
        <dbReference type="PROSITE" id="PS51194"/>
    </source>
</evidence>
<dbReference type="SMART" id="SM00382">
    <property type="entry name" value="AAA"/>
    <property type="match status" value="1"/>
</dbReference>
<dbReference type="Gene3D" id="3.40.50.300">
    <property type="entry name" value="P-loop containing nucleotide triphosphate hydrolases"/>
    <property type="match status" value="2"/>
</dbReference>
<dbReference type="InterPro" id="IPR007502">
    <property type="entry name" value="Helicase-assoc_dom"/>
</dbReference>
<organism evidence="10 11">
    <name type="scientific">Lingula anatina</name>
    <name type="common">Brachiopod</name>
    <name type="synonym">Lingula unguis</name>
    <dbReference type="NCBI Taxonomy" id="7574"/>
    <lineage>
        <taxon>Eukaryota</taxon>
        <taxon>Metazoa</taxon>
        <taxon>Spiralia</taxon>
        <taxon>Lophotrochozoa</taxon>
        <taxon>Brachiopoda</taxon>
        <taxon>Linguliformea</taxon>
        <taxon>Lingulata</taxon>
        <taxon>Lingulida</taxon>
        <taxon>Linguloidea</taxon>
        <taxon>Lingulidae</taxon>
        <taxon>Lingula</taxon>
    </lineage>
</organism>
<dbReference type="SMART" id="SM00847">
    <property type="entry name" value="HA2"/>
    <property type="match status" value="1"/>
</dbReference>
<dbReference type="InterPro" id="IPR003593">
    <property type="entry name" value="AAA+_ATPase"/>
</dbReference>
<dbReference type="SMART" id="SM00487">
    <property type="entry name" value="DEXDc"/>
    <property type="match status" value="1"/>
</dbReference>
<dbReference type="Pfam" id="PF23362">
    <property type="entry name" value="DHX37_C"/>
    <property type="match status" value="1"/>
</dbReference>
<dbReference type="GO" id="GO:0000462">
    <property type="term" value="P:maturation of SSU-rRNA from tricistronic rRNA transcript (SSU-rRNA, 5.8S rRNA, LSU-rRNA)"/>
    <property type="evidence" value="ECO:0007669"/>
    <property type="project" value="TreeGrafter"/>
</dbReference>
<feature type="region of interest" description="Disordered" evidence="7">
    <location>
        <begin position="512"/>
        <end position="549"/>
    </location>
</feature>
<accession>A0A1S3J317</accession>
<dbReference type="InterPro" id="IPR002464">
    <property type="entry name" value="DNA/RNA_helicase_DEAH_CS"/>
</dbReference>
<dbReference type="Pfam" id="PF00270">
    <property type="entry name" value="DEAD"/>
    <property type="match status" value="1"/>
</dbReference>
<evidence type="ECO:0000256" key="3">
    <source>
        <dbReference type="ARBA" id="ARBA00022741"/>
    </source>
</evidence>
<evidence type="ECO:0000256" key="5">
    <source>
        <dbReference type="ARBA" id="ARBA00022806"/>
    </source>
</evidence>
<feature type="compositionally biased region" description="Acidic residues" evidence="7">
    <location>
        <begin position="575"/>
        <end position="590"/>
    </location>
</feature>
<dbReference type="STRING" id="7574.A0A1S3J317"/>
<dbReference type="RefSeq" id="XP_013404671.1">
    <property type="nucleotide sequence ID" value="XM_013549217.1"/>
</dbReference>
<evidence type="ECO:0000313" key="10">
    <source>
        <dbReference type="Proteomes" id="UP000085678"/>
    </source>
</evidence>
<dbReference type="PROSITE" id="PS51192">
    <property type="entry name" value="HELICASE_ATP_BIND_1"/>
    <property type="match status" value="1"/>
</dbReference>
<dbReference type="CDD" id="cd17982">
    <property type="entry name" value="DEXHc_DHX37"/>
    <property type="match status" value="1"/>
</dbReference>
<dbReference type="InterPro" id="IPR011709">
    <property type="entry name" value="DEAD-box_helicase_OB_fold"/>
</dbReference>
<feature type="domain" description="Helicase C-terminal" evidence="9">
    <location>
        <begin position="552"/>
        <end position="727"/>
    </location>
</feature>
<keyword evidence="4" id="KW-0378">Hydrolase</keyword>
<dbReference type="Pfam" id="PF07717">
    <property type="entry name" value="OB_NTP_bind"/>
    <property type="match status" value="1"/>
</dbReference>
<evidence type="ECO:0000256" key="7">
    <source>
        <dbReference type="SAM" id="MobiDB-lite"/>
    </source>
</evidence>
<sequence>MGRLRKKHNWKARQQSEVVVDHTEEQKVQLQVDLEDVRSEGYDESNPLTLPSKKRTTKKVQQKDTTIRKLSKKQRKHLEKIVQLKEKKAKRADLLASLSEVQASQEEMSLLTSLAEAQTKRPKRLLDIEQDSSGVVKLKVNAIGGSNKKKQKLSVDKQNVTQNETESSDTDTSEVSSDEEDIQKTINSVCIVTEETEKSDPSDQQIQSANTEAVTCVKESANSIKEIEKKEVKKDTAKVKENEHVDSKPAVNIPLDRKPTVQAARLKLPILSEEQSIMEAIHDSPVVILCGETGSGKTTQVPQFLYEAGFAHGTGIIGVTEPRRVAAISMSYRVAEEMNLSSRMVSYQIRYEGNVTDDTKIKFMTDGVLLKEVQKDFLLTKYSVIIIDEAHERSVYTDILIGLLSRIVPLRHKKGNPLKLVIMSATLRVEDFTENQRLFRETPPVIKVDSRQFPVSIHFNKRTPDDYLGETFRKICKIHRMLPEGGILVFVTGQQEVHTLCKKLRKMFPATQNTGDSLEKKEEGIAPNSMKKGRRGRKKQNSESKAPLPKIDLDNYSILPLDEEADLHVTHGSDSEETSEDEEDMEEIEADVTGGQPMYVLPLYSLLAADKQRKVFNPPPEGCRLCIVSTNVAETSLTIPNIRYVVDTGKVKTKFYDKVTGVSTFKVTWTSKASANQRAGRAGRTGPGHCYRLYSSAVFNDEFEKFSPPEITRRPVDDLILQMKDMNIDKVINFPYPTPPDEEALKAAEKLLISLGALEEVKKTSGKKEKQPGDSSSRISPLGRAMACFPVSPRYGKMLSLGHQHDLLPYVIAIVSALSVQELFIEYEKPHNSEEEKEEFKQKRIRIMQQRKTWAGSGHSLLLGDLMALLKAVGACEYIGCSPQFCDKHGLRYKAMVEVRKLRAQLTNTVNSVIPDANVFVDPKMQPPTDLQAKLLRQIVLAGLADRVARRVPDPPPGADESQKKLKNSYQCMALEDHVFIHPHSVLYKEKPDYVLYQEIVETSKLYMKGITVIEPEWLSTYAPQHCTFSKPLEDPPPRYNAKTGTVVCHMTALYGRCSWQLPAVELEYPAGLDKFKWFAKAVLEGQVVPKLQQFTPILLSSPVTMVKSWAKLQPRTETLLKALIAENVDCKEALLKTWKKKPKFLLYAYAEWIPKVRHPDLKELWPPLDEA</sequence>
<dbReference type="EC" id="3.6.4.13" evidence="2"/>
<dbReference type="FunCoup" id="A0A1S3J317">
    <property type="interactions" value="2928"/>
</dbReference>
<dbReference type="Gene3D" id="1.20.120.1080">
    <property type="match status" value="1"/>
</dbReference>
<dbReference type="OrthoDB" id="10025033at2759"/>
<dbReference type="Proteomes" id="UP000085678">
    <property type="component" value="Unplaced"/>
</dbReference>
<dbReference type="GO" id="GO:0016787">
    <property type="term" value="F:hydrolase activity"/>
    <property type="evidence" value="ECO:0007669"/>
    <property type="project" value="UniProtKB-KW"/>
</dbReference>
<dbReference type="PROSITE" id="PS00690">
    <property type="entry name" value="DEAH_ATP_HELICASE"/>
    <property type="match status" value="1"/>
</dbReference>
<dbReference type="CDD" id="cd18791">
    <property type="entry name" value="SF2_C_RHA"/>
    <property type="match status" value="1"/>
</dbReference>
<dbReference type="PROSITE" id="PS51194">
    <property type="entry name" value="HELICASE_CTER"/>
    <property type="match status" value="1"/>
</dbReference>
<dbReference type="PANTHER" id="PTHR18934">
    <property type="entry name" value="ATP-DEPENDENT RNA HELICASE"/>
    <property type="match status" value="1"/>
</dbReference>
<dbReference type="GO" id="GO:0003723">
    <property type="term" value="F:RNA binding"/>
    <property type="evidence" value="ECO:0007669"/>
    <property type="project" value="TreeGrafter"/>
</dbReference>
<dbReference type="OMA" id="KYAYHCA"/>
<evidence type="ECO:0000256" key="4">
    <source>
        <dbReference type="ARBA" id="ARBA00022801"/>
    </source>
</evidence>
<dbReference type="InterPro" id="IPR011545">
    <property type="entry name" value="DEAD/DEAH_box_helicase_dom"/>
</dbReference>
<dbReference type="FunFam" id="1.20.120.1080:FF:000014">
    <property type="entry name" value="Probable ATP-dependent RNA helicase DHX37"/>
    <property type="match status" value="1"/>
</dbReference>
<dbReference type="Pfam" id="PF21010">
    <property type="entry name" value="HA2_C"/>
    <property type="match status" value="1"/>
</dbReference>
<dbReference type="InterPro" id="IPR027417">
    <property type="entry name" value="P-loop_NTPase"/>
</dbReference>
<dbReference type="Pfam" id="PF00271">
    <property type="entry name" value="Helicase_C"/>
    <property type="match status" value="1"/>
</dbReference>
<keyword evidence="5 11" id="KW-0347">Helicase</keyword>
<dbReference type="InterPro" id="IPR014001">
    <property type="entry name" value="Helicase_ATP-bd"/>
</dbReference>
<dbReference type="InterPro" id="IPR001650">
    <property type="entry name" value="Helicase_C-like"/>
</dbReference>
<gene>
    <name evidence="11" type="primary">LOC106169661</name>
</gene>
<dbReference type="GeneID" id="106169661"/>
<dbReference type="SMART" id="SM00490">
    <property type="entry name" value="HELICc"/>
    <property type="match status" value="1"/>
</dbReference>